<evidence type="ECO:0000313" key="3">
    <source>
        <dbReference type="EMBL" id="CAG5112557.1"/>
    </source>
</evidence>
<feature type="compositionally biased region" description="Basic and acidic residues" evidence="1">
    <location>
        <begin position="337"/>
        <end position="354"/>
    </location>
</feature>
<proteinExistence type="predicted"/>
<accession>A0ABN7T4P5</accession>
<feature type="region of interest" description="Disordered" evidence="1">
    <location>
        <begin position="319"/>
        <end position="362"/>
    </location>
</feature>
<dbReference type="EMBL" id="OU015567">
    <property type="protein sequence ID" value="CAG5112557.1"/>
    <property type="molecule type" value="Genomic_DNA"/>
</dbReference>
<evidence type="ECO:0000313" key="4">
    <source>
        <dbReference type="Proteomes" id="UP001158576"/>
    </source>
</evidence>
<evidence type="ECO:0000256" key="2">
    <source>
        <dbReference type="SAM" id="Phobius"/>
    </source>
</evidence>
<keyword evidence="2" id="KW-1133">Transmembrane helix</keyword>
<gene>
    <name evidence="3" type="ORF">OKIOD_LOCUS15521</name>
</gene>
<feature type="compositionally biased region" description="Low complexity" evidence="1">
    <location>
        <begin position="240"/>
        <end position="274"/>
    </location>
</feature>
<keyword evidence="2" id="KW-0812">Transmembrane</keyword>
<keyword evidence="4" id="KW-1185">Reference proteome</keyword>
<evidence type="ECO:0000256" key="1">
    <source>
        <dbReference type="SAM" id="MobiDB-lite"/>
    </source>
</evidence>
<feature type="region of interest" description="Disordered" evidence="1">
    <location>
        <begin position="240"/>
        <end position="287"/>
    </location>
</feature>
<protein>
    <submittedName>
        <fullName evidence="3">Oidioi.mRNA.OKI2018_I69.chr2.g6756.t1.cds</fullName>
    </submittedName>
</protein>
<sequence length="455" mass="53052">MSNRDNELLYNYIPNRKYGLPKRSQADSEEKQWSAVDIFVNEDTPQESYSQGYLNDNPSEHYEDENFDEFDHEYVYFNKSNTPSGGDIYIRRQSRECETIMEEDEHEMVEFLSTRTSNVASSLGHNRSPEISPANTAARFFSRKQQHQNNQQNQSPFRVVEMHPAQKLPDDMSIVDSQTEKTLRDYPFYNQIKSQVMHLPIELTNSDWSDEAKFCDELRNHGAQDTGRLTYHEMLLAFRRSQGSRGSRSSSRAGSRGIPTSNSSHSATSNSQSTKQTPNHTDDESFHFDYLPNQAATNQSPPEQSRRNDFQKHKIQPADISYEPEPSEDDFAFPPPPEKDEPVYIRPSFPEKRNSRTRRARRDKYTPQIAKFKNESGKIQYENNQTPLATKRAYDQSAYGQFTRSSRYQSFPNYPRYRQPARRSAKSQPPLATYWLLAFLLFMLMFISLFPLMFM</sequence>
<feature type="transmembrane region" description="Helical" evidence="2">
    <location>
        <begin position="432"/>
        <end position="454"/>
    </location>
</feature>
<organism evidence="3 4">
    <name type="scientific">Oikopleura dioica</name>
    <name type="common">Tunicate</name>
    <dbReference type="NCBI Taxonomy" id="34765"/>
    <lineage>
        <taxon>Eukaryota</taxon>
        <taxon>Metazoa</taxon>
        <taxon>Chordata</taxon>
        <taxon>Tunicata</taxon>
        <taxon>Appendicularia</taxon>
        <taxon>Copelata</taxon>
        <taxon>Oikopleuridae</taxon>
        <taxon>Oikopleura</taxon>
    </lineage>
</organism>
<reference evidence="3 4" key="1">
    <citation type="submission" date="2021-04" db="EMBL/GenBank/DDBJ databases">
        <authorList>
            <person name="Bliznina A."/>
        </authorList>
    </citation>
    <scope>NUCLEOTIDE SEQUENCE [LARGE SCALE GENOMIC DNA]</scope>
</reference>
<name>A0ABN7T4P5_OIKDI</name>
<dbReference type="Proteomes" id="UP001158576">
    <property type="component" value="Chromosome 2"/>
</dbReference>
<keyword evidence="2" id="KW-0472">Membrane</keyword>